<evidence type="ECO:0000313" key="3">
    <source>
        <dbReference type="Proteomes" id="UP001291309"/>
    </source>
</evidence>
<comment type="caution">
    <text evidence="2">The sequence shown here is derived from an EMBL/GenBank/DDBJ whole genome shotgun (WGS) entry which is preliminary data.</text>
</comment>
<dbReference type="RefSeq" id="WP_321546027.1">
    <property type="nucleotide sequence ID" value="NZ_JAXIVS010000004.1"/>
</dbReference>
<gene>
    <name evidence="2" type="ORF">SYV04_12890</name>
</gene>
<feature type="transmembrane region" description="Helical" evidence="1">
    <location>
        <begin position="181"/>
        <end position="199"/>
    </location>
</feature>
<keyword evidence="1" id="KW-0812">Transmembrane</keyword>
<organism evidence="2 3">
    <name type="scientific">Hyalangium rubrum</name>
    <dbReference type="NCBI Taxonomy" id="3103134"/>
    <lineage>
        <taxon>Bacteria</taxon>
        <taxon>Pseudomonadati</taxon>
        <taxon>Myxococcota</taxon>
        <taxon>Myxococcia</taxon>
        <taxon>Myxococcales</taxon>
        <taxon>Cystobacterineae</taxon>
        <taxon>Archangiaceae</taxon>
        <taxon>Hyalangium</taxon>
    </lineage>
</organism>
<keyword evidence="3" id="KW-1185">Reference proteome</keyword>
<keyword evidence="1" id="KW-1133">Transmembrane helix</keyword>
<feature type="transmembrane region" description="Helical" evidence="1">
    <location>
        <begin position="205"/>
        <end position="221"/>
    </location>
</feature>
<sequence length="264" mass="29140">MNDSPYVAILRDIFEVRDVSGEEDARRALAVPELAPAFEALGFRSVGFYRMGSAPGYVHEVWRSPDSRAFLTLEHDQQKRPRAELRTLLHDGTIIDTSSTYSGRARLFARARLHHPEAAYVMEISGASPEGLWRRHAERVEAVVKARSSTIPPHDAMRMQLALASRSMVLSFIRGMQSRRLRWTVLIPATIAIVAAVILGGSVRYWLPAVAVAGVAFWYVGEVSTWAVARLLHIPPVPLATLLAAVDQSAEPVAALAEPERTPT</sequence>
<accession>A0ABU5H1G5</accession>
<evidence type="ECO:0000313" key="2">
    <source>
        <dbReference type="EMBL" id="MDY7227300.1"/>
    </source>
</evidence>
<dbReference type="EMBL" id="JAXIVS010000004">
    <property type="protein sequence ID" value="MDY7227300.1"/>
    <property type="molecule type" value="Genomic_DNA"/>
</dbReference>
<reference evidence="2 3" key="1">
    <citation type="submission" date="2023-12" db="EMBL/GenBank/DDBJ databases">
        <title>the genome sequence of Hyalangium sp. s54d21.</title>
        <authorList>
            <person name="Zhang X."/>
        </authorList>
    </citation>
    <scope>NUCLEOTIDE SEQUENCE [LARGE SCALE GENOMIC DNA]</scope>
    <source>
        <strain evidence="3">s54d21</strain>
    </source>
</reference>
<protein>
    <submittedName>
        <fullName evidence="2">Uncharacterized protein</fullName>
    </submittedName>
</protein>
<name>A0ABU5H1G5_9BACT</name>
<keyword evidence="1" id="KW-0472">Membrane</keyword>
<proteinExistence type="predicted"/>
<dbReference type="Proteomes" id="UP001291309">
    <property type="component" value="Unassembled WGS sequence"/>
</dbReference>
<evidence type="ECO:0000256" key="1">
    <source>
        <dbReference type="SAM" id="Phobius"/>
    </source>
</evidence>